<accession>A0A1R3JH72</accession>
<gene>
    <name evidence="1" type="ORF">CCACVL1_06135</name>
</gene>
<dbReference type="AlphaFoldDB" id="A0A1R3JH72"/>
<sequence length="440" mass="50137">MEGSGGSSYYNPPTQGTPVELLDLNIAVEEGFHTQIPDLNIGVEEGQTFMLPSNNSTQIPPENGSNMEEADDISIEESNSNMEEADFDMKDADFDAKEAYFDFVKAGFDMEEANYDIEETDFDMEEAEVQGSSHKSDQFREIPLSRRSTLMSMADALKISKTCHRLLKIRAILRHSSPLKLIFTPENKIVRLRFCLSMLESNDSTFKGIHDTAHIDEKWFYLTRKFANYYLLPDEEEPYRTCKSKSFIPKGIFLAAVARPRFDAAGNVLFFGKIAIFPLVTKEPAKRSSVNRPAGTLETKPITTVNKDVMKTFLIDKVLPAIREKWSRDDMRSPIYIQQDNARPHVKFDDDDFKKAVKQNHFNVILTNQLANSPDLNVLDLGFFFCAIQSLQQQAATPKTIDDLIMAVENSFEEFSPMDSDKNFFIFTKLYEGNYEGERL</sequence>
<dbReference type="EMBL" id="AWWV01007932">
    <property type="protein sequence ID" value="OMO94160.1"/>
    <property type="molecule type" value="Genomic_DNA"/>
</dbReference>
<protein>
    <recommendedName>
        <fullName evidence="3">Transposase</fullName>
    </recommendedName>
</protein>
<dbReference type="PANTHER" id="PTHR47169">
    <property type="entry name" value="OS01G0541250 PROTEIN"/>
    <property type="match status" value="1"/>
</dbReference>
<dbReference type="STRING" id="210143.A0A1R3JH72"/>
<organism evidence="1 2">
    <name type="scientific">Corchorus capsularis</name>
    <name type="common">Jute</name>
    <dbReference type="NCBI Taxonomy" id="210143"/>
    <lineage>
        <taxon>Eukaryota</taxon>
        <taxon>Viridiplantae</taxon>
        <taxon>Streptophyta</taxon>
        <taxon>Embryophyta</taxon>
        <taxon>Tracheophyta</taxon>
        <taxon>Spermatophyta</taxon>
        <taxon>Magnoliopsida</taxon>
        <taxon>eudicotyledons</taxon>
        <taxon>Gunneridae</taxon>
        <taxon>Pentapetalae</taxon>
        <taxon>rosids</taxon>
        <taxon>malvids</taxon>
        <taxon>Malvales</taxon>
        <taxon>Malvaceae</taxon>
        <taxon>Grewioideae</taxon>
        <taxon>Apeibeae</taxon>
        <taxon>Corchorus</taxon>
    </lineage>
</organism>
<proteinExistence type="predicted"/>
<dbReference type="Gramene" id="OMO94160">
    <property type="protein sequence ID" value="OMO94160"/>
    <property type="gene ID" value="CCACVL1_06135"/>
</dbReference>
<evidence type="ECO:0000313" key="1">
    <source>
        <dbReference type="EMBL" id="OMO94160.1"/>
    </source>
</evidence>
<name>A0A1R3JH72_COCAP</name>
<evidence type="ECO:0000313" key="2">
    <source>
        <dbReference type="Proteomes" id="UP000188268"/>
    </source>
</evidence>
<dbReference type="Gene3D" id="3.30.420.10">
    <property type="entry name" value="Ribonuclease H-like superfamily/Ribonuclease H"/>
    <property type="match status" value="1"/>
</dbReference>
<dbReference type="PANTHER" id="PTHR47169:SF2">
    <property type="entry name" value="OS01G0541250 PROTEIN"/>
    <property type="match status" value="1"/>
</dbReference>
<dbReference type="Proteomes" id="UP000188268">
    <property type="component" value="Unassembled WGS sequence"/>
</dbReference>
<dbReference type="OrthoDB" id="155387at2759"/>
<reference evidence="1 2" key="1">
    <citation type="submission" date="2013-09" db="EMBL/GenBank/DDBJ databases">
        <title>Corchorus capsularis genome sequencing.</title>
        <authorList>
            <person name="Alam M."/>
            <person name="Haque M.S."/>
            <person name="Islam M.S."/>
            <person name="Emdad E.M."/>
            <person name="Islam M.M."/>
            <person name="Ahmed B."/>
            <person name="Halim A."/>
            <person name="Hossen Q.M.M."/>
            <person name="Hossain M.Z."/>
            <person name="Ahmed R."/>
            <person name="Khan M.M."/>
            <person name="Islam R."/>
            <person name="Rashid M.M."/>
            <person name="Khan S.A."/>
            <person name="Rahman M.S."/>
            <person name="Alam M."/>
        </authorList>
    </citation>
    <scope>NUCLEOTIDE SEQUENCE [LARGE SCALE GENOMIC DNA]</scope>
    <source>
        <strain evidence="2">cv. CVL-1</strain>
        <tissue evidence="1">Whole seedling</tissue>
    </source>
</reference>
<comment type="caution">
    <text evidence="1">The sequence shown here is derived from an EMBL/GenBank/DDBJ whole genome shotgun (WGS) entry which is preliminary data.</text>
</comment>
<keyword evidence="2" id="KW-1185">Reference proteome</keyword>
<evidence type="ECO:0008006" key="3">
    <source>
        <dbReference type="Google" id="ProtNLM"/>
    </source>
</evidence>
<dbReference type="InterPro" id="IPR036397">
    <property type="entry name" value="RNaseH_sf"/>
</dbReference>
<dbReference type="GO" id="GO:0003676">
    <property type="term" value="F:nucleic acid binding"/>
    <property type="evidence" value="ECO:0007669"/>
    <property type="project" value="InterPro"/>
</dbReference>